<dbReference type="EMBL" id="MQWD01000001">
    <property type="protein sequence ID" value="PAP75229.1"/>
    <property type="molecule type" value="Genomic_DNA"/>
</dbReference>
<gene>
    <name evidence="7" type="primary">mltG</name>
    <name evidence="8" type="ORF">BSZ37_01620</name>
</gene>
<protein>
    <recommendedName>
        <fullName evidence="7">Endolytic murein transglycosylase</fullName>
        <ecNumber evidence="7">4.2.2.29</ecNumber>
    </recommendedName>
    <alternativeName>
        <fullName evidence="7">Peptidoglycan lytic transglycosylase</fullName>
    </alternativeName>
    <alternativeName>
        <fullName evidence="7">Peptidoglycan polymerization terminase</fullName>
    </alternativeName>
</protein>
<proteinExistence type="inferred from homology"/>
<evidence type="ECO:0000256" key="5">
    <source>
        <dbReference type="ARBA" id="ARBA00023239"/>
    </source>
</evidence>
<comment type="similarity">
    <text evidence="7">Belongs to the transglycosylase MltG family.</text>
</comment>
<dbReference type="GO" id="GO:0071555">
    <property type="term" value="P:cell wall organization"/>
    <property type="evidence" value="ECO:0007669"/>
    <property type="project" value="UniProtKB-KW"/>
</dbReference>
<dbReference type="OrthoDB" id="9814591at2"/>
<evidence type="ECO:0000256" key="2">
    <source>
        <dbReference type="ARBA" id="ARBA00022692"/>
    </source>
</evidence>
<dbReference type="Proteomes" id="UP000216339">
    <property type="component" value="Unassembled WGS sequence"/>
</dbReference>
<evidence type="ECO:0000256" key="4">
    <source>
        <dbReference type="ARBA" id="ARBA00023136"/>
    </source>
</evidence>
<dbReference type="InterPro" id="IPR003770">
    <property type="entry name" value="MLTG-like"/>
</dbReference>
<dbReference type="EC" id="4.2.2.29" evidence="7"/>
<dbReference type="Gene3D" id="3.30.1490.480">
    <property type="entry name" value="Endolytic murein transglycosylase"/>
    <property type="match status" value="1"/>
</dbReference>
<comment type="function">
    <text evidence="7">Functions as a peptidoglycan terminase that cleaves nascent peptidoglycan strands endolytically to terminate their elongation.</text>
</comment>
<keyword evidence="1 7" id="KW-1003">Cell membrane</keyword>
<evidence type="ECO:0000256" key="1">
    <source>
        <dbReference type="ARBA" id="ARBA00022475"/>
    </source>
</evidence>
<dbReference type="AlphaFoldDB" id="A0A271IXH1"/>
<dbReference type="NCBIfam" id="TIGR00247">
    <property type="entry name" value="endolytic transglycosylase MltG"/>
    <property type="match status" value="1"/>
</dbReference>
<dbReference type="HAMAP" id="MF_02065">
    <property type="entry name" value="MltG"/>
    <property type="match status" value="1"/>
</dbReference>
<comment type="catalytic activity">
    <reaction evidence="7">
        <text>a peptidoglycan chain = a peptidoglycan chain with N-acetyl-1,6-anhydromuramyl-[peptide] at the reducing end + a peptidoglycan chain with N-acetylglucosamine at the non-reducing end.</text>
        <dbReference type="EC" id="4.2.2.29"/>
    </reaction>
</comment>
<keyword evidence="2 7" id="KW-0812">Transmembrane</keyword>
<keyword evidence="6 7" id="KW-0961">Cell wall biogenesis/degradation</keyword>
<keyword evidence="3 7" id="KW-1133">Transmembrane helix</keyword>
<dbReference type="GO" id="GO:0009252">
    <property type="term" value="P:peptidoglycan biosynthetic process"/>
    <property type="evidence" value="ECO:0007669"/>
    <property type="project" value="UniProtKB-UniRule"/>
</dbReference>
<feature type="site" description="Important for catalytic activity" evidence="7">
    <location>
        <position position="211"/>
    </location>
</feature>
<dbReference type="GO" id="GO:0005886">
    <property type="term" value="C:plasma membrane"/>
    <property type="evidence" value="ECO:0007669"/>
    <property type="project" value="UniProtKB-UniRule"/>
</dbReference>
<evidence type="ECO:0000313" key="8">
    <source>
        <dbReference type="EMBL" id="PAP75229.1"/>
    </source>
</evidence>
<keyword evidence="4 7" id="KW-0472">Membrane</keyword>
<organism evidence="8 9">
    <name type="scientific">Rubrivirga marina</name>
    <dbReference type="NCBI Taxonomy" id="1196024"/>
    <lineage>
        <taxon>Bacteria</taxon>
        <taxon>Pseudomonadati</taxon>
        <taxon>Rhodothermota</taxon>
        <taxon>Rhodothermia</taxon>
        <taxon>Rhodothermales</taxon>
        <taxon>Rubricoccaceae</taxon>
        <taxon>Rubrivirga</taxon>
    </lineage>
</organism>
<reference evidence="8 9" key="1">
    <citation type="submission" date="2016-11" db="EMBL/GenBank/DDBJ databases">
        <title>Study of marine rhodopsin-containing bacteria.</title>
        <authorList>
            <person name="Yoshizawa S."/>
            <person name="Kumagai Y."/>
            <person name="Kogure K."/>
        </authorList>
    </citation>
    <scope>NUCLEOTIDE SEQUENCE [LARGE SCALE GENOMIC DNA]</scope>
    <source>
        <strain evidence="8 9">SAORIC-28</strain>
    </source>
</reference>
<dbReference type="Pfam" id="PF02618">
    <property type="entry name" value="YceG"/>
    <property type="match status" value="1"/>
</dbReference>
<dbReference type="PANTHER" id="PTHR30518">
    <property type="entry name" value="ENDOLYTIC MUREIN TRANSGLYCOSYLASE"/>
    <property type="match status" value="1"/>
</dbReference>
<evidence type="ECO:0000256" key="6">
    <source>
        <dbReference type="ARBA" id="ARBA00023316"/>
    </source>
</evidence>
<name>A0A271IXH1_9BACT</name>
<accession>A0A271IXH1</accession>
<dbReference type="Gene3D" id="3.30.160.60">
    <property type="entry name" value="Classic Zinc Finger"/>
    <property type="match status" value="1"/>
</dbReference>
<comment type="caution">
    <text evidence="8">The sequence shown here is derived from an EMBL/GenBank/DDBJ whole genome shotgun (WGS) entry which is preliminary data.</text>
</comment>
<sequence length="357" mass="40041">MKKILLLLVILGLVGGAVGAWLAFLPNVGGDERHSVKLPEGDFSVMLDSLEAAGAIESRTSMETFGQLTGWADQVKEGHYYIEPGMSNWAVLDKIRKGLRDPIRITIPPGTRPERLGRILDNQLGTDSTEVARLLRDPAFADSLGTDVAHLHGRMLAETFDMYWTDDPETAIRRIHDRYERFWTDEREAQAEALGLTPDEVVTLASIVEWEARKPEERRRIAGVYVNRLLGRTSSGTMRLQADPTVQFALMEEGGEPRMRRLLFSDYRFPSEYNTYLIDGLPPGPITNPSDASVEAVLDNEEHEFLFFVADGSGGHDFSRTVSEHNAKARRWSQWLSEQVRQRRAREAAGATSDSAE</sequence>
<evidence type="ECO:0000256" key="7">
    <source>
        <dbReference type="HAMAP-Rule" id="MF_02065"/>
    </source>
</evidence>
<dbReference type="CDD" id="cd08010">
    <property type="entry name" value="MltG_like"/>
    <property type="match status" value="1"/>
</dbReference>
<evidence type="ECO:0000313" key="9">
    <source>
        <dbReference type="Proteomes" id="UP000216339"/>
    </source>
</evidence>
<dbReference type="RefSeq" id="WP_095508865.1">
    <property type="nucleotide sequence ID" value="NZ_MQWD01000001.1"/>
</dbReference>
<keyword evidence="5 7" id="KW-0456">Lyase</keyword>
<dbReference type="PANTHER" id="PTHR30518:SF2">
    <property type="entry name" value="ENDOLYTIC MUREIN TRANSGLYCOSYLASE"/>
    <property type="match status" value="1"/>
</dbReference>
<dbReference type="GO" id="GO:0008932">
    <property type="term" value="F:lytic endotransglycosylase activity"/>
    <property type="evidence" value="ECO:0007669"/>
    <property type="project" value="UniProtKB-UniRule"/>
</dbReference>
<evidence type="ECO:0000256" key="3">
    <source>
        <dbReference type="ARBA" id="ARBA00022989"/>
    </source>
</evidence>
<keyword evidence="9" id="KW-1185">Reference proteome</keyword>